<dbReference type="GO" id="GO:0006313">
    <property type="term" value="P:DNA transposition"/>
    <property type="evidence" value="ECO:0007669"/>
    <property type="project" value="InterPro"/>
</dbReference>
<dbReference type="InterPro" id="IPR036515">
    <property type="entry name" value="Transposase_17_sf"/>
</dbReference>
<proteinExistence type="predicted"/>
<evidence type="ECO:0000259" key="1">
    <source>
        <dbReference type="SMART" id="SM01321"/>
    </source>
</evidence>
<dbReference type="Proteomes" id="UP000035068">
    <property type="component" value="Unassembled WGS sequence"/>
</dbReference>
<dbReference type="InterPro" id="IPR052715">
    <property type="entry name" value="RAYT_transposase"/>
</dbReference>
<evidence type="ECO:0000313" key="3">
    <source>
        <dbReference type="Proteomes" id="UP000035068"/>
    </source>
</evidence>
<dbReference type="SUPFAM" id="SSF143422">
    <property type="entry name" value="Transposase IS200-like"/>
    <property type="match status" value="1"/>
</dbReference>
<gene>
    <name evidence="2" type="ORF">GFER_16225</name>
</gene>
<dbReference type="GO" id="GO:0004803">
    <property type="term" value="F:transposase activity"/>
    <property type="evidence" value="ECO:0007669"/>
    <property type="project" value="InterPro"/>
</dbReference>
<organism evidence="2 3">
    <name type="scientific">Geoalkalibacter ferrihydriticus DSM 17813</name>
    <dbReference type="NCBI Taxonomy" id="1121915"/>
    <lineage>
        <taxon>Bacteria</taxon>
        <taxon>Pseudomonadati</taxon>
        <taxon>Thermodesulfobacteriota</taxon>
        <taxon>Desulfuromonadia</taxon>
        <taxon>Desulfuromonadales</taxon>
        <taxon>Geoalkalibacteraceae</taxon>
        <taxon>Geoalkalibacter</taxon>
    </lineage>
</organism>
<dbReference type="Gene3D" id="3.30.70.1290">
    <property type="entry name" value="Transposase IS200-like"/>
    <property type="match status" value="1"/>
</dbReference>
<keyword evidence="3" id="KW-1185">Reference proteome</keyword>
<dbReference type="EMBL" id="JWJD01000010">
    <property type="protein sequence ID" value="KIH75499.1"/>
    <property type="molecule type" value="Genomic_DNA"/>
</dbReference>
<dbReference type="PANTHER" id="PTHR36966:SF1">
    <property type="entry name" value="REP-ASSOCIATED TYROSINE TRANSPOSASE"/>
    <property type="match status" value="1"/>
</dbReference>
<feature type="domain" description="Transposase IS200-like" evidence="1">
    <location>
        <begin position="21"/>
        <end position="186"/>
    </location>
</feature>
<name>A0A0C2DQ41_9BACT</name>
<dbReference type="GO" id="GO:0043565">
    <property type="term" value="F:sequence-specific DNA binding"/>
    <property type="evidence" value="ECO:0007669"/>
    <property type="project" value="TreeGrafter"/>
</dbReference>
<dbReference type="InterPro" id="IPR002686">
    <property type="entry name" value="Transposase_17"/>
</dbReference>
<dbReference type="PANTHER" id="PTHR36966">
    <property type="entry name" value="REP-ASSOCIATED TYROSINE TRANSPOSASE"/>
    <property type="match status" value="1"/>
</dbReference>
<comment type="caution">
    <text evidence="2">The sequence shown here is derived from an EMBL/GenBank/DDBJ whole genome shotgun (WGS) entry which is preliminary data.</text>
</comment>
<evidence type="ECO:0000313" key="2">
    <source>
        <dbReference type="EMBL" id="KIH75499.1"/>
    </source>
</evidence>
<protein>
    <recommendedName>
        <fullName evidence="1">Transposase IS200-like domain-containing protein</fullName>
    </recommendedName>
</protein>
<dbReference type="AlphaFoldDB" id="A0A0C2DQ41"/>
<reference evidence="2 3" key="1">
    <citation type="submission" date="2014-12" db="EMBL/GenBank/DDBJ databases">
        <title>Genomes of Geoalkalibacter ferrihydriticus and Geoalkalibacter subterraneus, two haloalkaliphilic metal-reducing members of the Geobacteraceae.</title>
        <authorList>
            <person name="Badalamenti J.P."/>
            <person name="Torres C.I."/>
            <person name="Krajmalnik-Brown R."/>
            <person name="Bond D.R."/>
        </authorList>
    </citation>
    <scope>NUCLEOTIDE SEQUENCE [LARGE SCALE GENOMIC DNA]</scope>
    <source>
        <strain evidence="2 3">DSM 17813</strain>
    </source>
</reference>
<accession>A0A0C2DQ41</accession>
<dbReference type="SMART" id="SM01321">
    <property type="entry name" value="Y1_Tnp"/>
    <property type="match status" value="1"/>
</dbReference>
<sequence length="200" mass="22740">MMYNPDVHNRRSIRLRDFNYDDGGAYFVTACAWRRECLFGDVVDGLVRLNELGMVVRDCWTAIPQHFPHVELDEFIIMPNHIHGVFWIVNDNSPVGATHASPDLGSINPAETGALTRATHASPLRRPGPKRRSVGAIVGSFKSAATKRINAMRDDVGCPVWQRNYYEHVIRDERDLHAVRQYIADNPAKWELDTNHPARI</sequence>